<dbReference type="RefSeq" id="WP_182955175.1">
    <property type="nucleotide sequence ID" value="NZ_WNXC01000001.1"/>
</dbReference>
<evidence type="ECO:0000313" key="2">
    <source>
        <dbReference type="Proteomes" id="UP000636110"/>
    </source>
</evidence>
<gene>
    <name evidence="1" type="ORF">GM920_07820</name>
</gene>
<proteinExistence type="predicted"/>
<reference evidence="1 2" key="1">
    <citation type="submission" date="2019-11" db="EMBL/GenBank/DDBJ databases">
        <title>Description of Pedobacter sp. LMG 31462T.</title>
        <authorList>
            <person name="Carlier A."/>
            <person name="Qi S."/>
            <person name="Vandamme P."/>
        </authorList>
    </citation>
    <scope>NUCLEOTIDE SEQUENCE [LARGE SCALE GENOMIC DNA]</scope>
    <source>
        <strain evidence="1 2">LMG 31462</strain>
    </source>
</reference>
<comment type="caution">
    <text evidence="1">The sequence shown here is derived from an EMBL/GenBank/DDBJ whole genome shotgun (WGS) entry which is preliminary data.</text>
</comment>
<accession>A0ABR6EV12</accession>
<dbReference type="EMBL" id="WNXC01000001">
    <property type="protein sequence ID" value="MBB2148816.1"/>
    <property type="molecule type" value="Genomic_DNA"/>
</dbReference>
<dbReference type="Proteomes" id="UP000636110">
    <property type="component" value="Unassembled WGS sequence"/>
</dbReference>
<protein>
    <recommendedName>
        <fullName evidence="3">Phage head morphogenesis domain-containing protein</fullName>
    </recommendedName>
</protein>
<name>A0ABR6EV12_9SPHI</name>
<sequence length="351" mass="40414">MTDPINNKFERLHFNNQDRIVGYIEKQYNSIISQITPIIESGAAKSIVERKLSALLKAFRTNVAAKIESGVKFSWDISNQKNINYFEKRLSGYKIPDSIKKELFNPNHNRLEAFIQRKEGGLNLSERVWKSAEQFKSNVDMSLDVGVAEGKSAKQVGRELRQNLREPDKLFRRVRDSRGNLKLSKPAQAYNPGQGTYRSAAKNSERLARTEINMGYRAADDSAWENNPLVLGYEIRLSATAKPKTRCELCRTLEGKYPVWFKFRGWHPNCLCFKIPILIDDEMMAAYQKLVAKGLDTSDAVKALQQSARIEKPPIEFNSWVTDNKDRVMGWKSIPYWWKDNKDFVLDNLII</sequence>
<organism evidence="1 2">
    <name type="scientific">Pedobacter gandavensis</name>
    <dbReference type="NCBI Taxonomy" id="2679963"/>
    <lineage>
        <taxon>Bacteria</taxon>
        <taxon>Pseudomonadati</taxon>
        <taxon>Bacteroidota</taxon>
        <taxon>Sphingobacteriia</taxon>
        <taxon>Sphingobacteriales</taxon>
        <taxon>Sphingobacteriaceae</taxon>
        <taxon>Pedobacter</taxon>
    </lineage>
</organism>
<keyword evidence="2" id="KW-1185">Reference proteome</keyword>
<evidence type="ECO:0008006" key="3">
    <source>
        <dbReference type="Google" id="ProtNLM"/>
    </source>
</evidence>
<evidence type="ECO:0000313" key="1">
    <source>
        <dbReference type="EMBL" id="MBB2148816.1"/>
    </source>
</evidence>